<dbReference type="EMBL" id="JAAVNE010000013">
    <property type="protein sequence ID" value="NKC31231.1"/>
    <property type="molecule type" value="Genomic_DNA"/>
</dbReference>
<sequence length="358" mass="37259">MPTRRALAALLALPALAGSAWAQPMEPARAALRAAVSRHVLPRHAAFTAAAAAFASATAALRTAPEAARADAARAVWAALALAFQGIRHLRFGPMEAFDHGFRITLFPDPRNATTRELAELLREGDPESITPQAFARGRVAAQGLPAAERLLFGEAAPRLLAPDEAFRRRLLAAIGANLLAIAQAMQQEWAPQGGAFGTELEGTPGGVFRSPQDGLLVLFKSLHGGLEFLGERQVARALGATARQAFPRRTEAWRSGASLALVQAGLAAQAELWRTGFAPLVAAQDAPLAAQVAQGYAAAEAAAAAIAPSLEKAVVQPAGRAAVEALLLASGQARRLLTERVAPAIGLPVGFNSMDGD</sequence>
<feature type="domain" description="Imelysin-like" evidence="4">
    <location>
        <begin position="41"/>
        <end position="330"/>
    </location>
</feature>
<dbReference type="Proteomes" id="UP000787635">
    <property type="component" value="Unassembled WGS sequence"/>
</dbReference>
<evidence type="ECO:0000256" key="3">
    <source>
        <dbReference type="SAM" id="SignalP"/>
    </source>
</evidence>
<keyword evidence="2 3" id="KW-0732">Signal</keyword>
<accession>A0ABX1E239</accession>
<evidence type="ECO:0000259" key="4">
    <source>
        <dbReference type="Pfam" id="PF09375"/>
    </source>
</evidence>
<gene>
    <name evidence="5" type="ORF">HEQ75_10200</name>
</gene>
<evidence type="ECO:0000313" key="6">
    <source>
        <dbReference type="Proteomes" id="UP000787635"/>
    </source>
</evidence>
<feature type="signal peptide" evidence="3">
    <location>
        <begin position="1"/>
        <end position="22"/>
    </location>
</feature>
<protein>
    <submittedName>
        <fullName evidence="5">Imelysin family protein</fullName>
    </submittedName>
</protein>
<organism evidence="5 6">
    <name type="scientific">Falsiroseomonas selenitidurans</name>
    <dbReference type="NCBI Taxonomy" id="2716335"/>
    <lineage>
        <taxon>Bacteria</taxon>
        <taxon>Pseudomonadati</taxon>
        <taxon>Pseudomonadota</taxon>
        <taxon>Alphaproteobacteria</taxon>
        <taxon>Acetobacterales</taxon>
        <taxon>Roseomonadaceae</taxon>
        <taxon>Falsiroseomonas</taxon>
    </lineage>
</organism>
<keyword evidence="6" id="KW-1185">Reference proteome</keyword>
<dbReference type="InterPro" id="IPR018976">
    <property type="entry name" value="Imelysin-like"/>
</dbReference>
<dbReference type="InterPro" id="IPR034984">
    <property type="entry name" value="Imelysin-like_IPPA"/>
</dbReference>
<dbReference type="InterPro" id="IPR038352">
    <property type="entry name" value="Imelysin_sf"/>
</dbReference>
<evidence type="ECO:0000256" key="1">
    <source>
        <dbReference type="ARBA" id="ARBA00004196"/>
    </source>
</evidence>
<dbReference type="RefSeq" id="WP_168029967.1">
    <property type="nucleotide sequence ID" value="NZ_JAAVNE010000013.1"/>
</dbReference>
<dbReference type="Pfam" id="PF09375">
    <property type="entry name" value="Peptidase_M75"/>
    <property type="match status" value="1"/>
</dbReference>
<name>A0ABX1E239_9PROT</name>
<comment type="subcellular location">
    <subcellularLocation>
        <location evidence="1">Cell envelope</location>
    </subcellularLocation>
</comment>
<dbReference type="CDD" id="cd14659">
    <property type="entry name" value="Imelysin-like_IPPA"/>
    <property type="match status" value="1"/>
</dbReference>
<feature type="chain" id="PRO_5046291983" evidence="3">
    <location>
        <begin position="23"/>
        <end position="358"/>
    </location>
</feature>
<evidence type="ECO:0000256" key="2">
    <source>
        <dbReference type="ARBA" id="ARBA00022729"/>
    </source>
</evidence>
<reference evidence="5 6" key="1">
    <citation type="submission" date="2020-03" db="EMBL/GenBank/DDBJ databases">
        <title>Roseomonas selenitidurans sp. nov. isolated from urban soil.</title>
        <authorList>
            <person name="Liu H."/>
        </authorList>
    </citation>
    <scope>NUCLEOTIDE SEQUENCE [LARGE SCALE GENOMIC DNA]</scope>
    <source>
        <strain evidence="5 6">BU-1</strain>
    </source>
</reference>
<proteinExistence type="predicted"/>
<comment type="caution">
    <text evidence="5">The sequence shown here is derived from an EMBL/GenBank/DDBJ whole genome shotgun (WGS) entry which is preliminary data.</text>
</comment>
<dbReference type="Gene3D" id="1.20.1420.20">
    <property type="entry name" value="M75 peptidase, HXXE motif"/>
    <property type="match status" value="1"/>
</dbReference>
<evidence type="ECO:0000313" key="5">
    <source>
        <dbReference type="EMBL" id="NKC31231.1"/>
    </source>
</evidence>